<evidence type="ECO:0000259" key="1">
    <source>
        <dbReference type="Pfam" id="PF17921"/>
    </source>
</evidence>
<feature type="domain" description="Integrase zinc-binding" evidence="1">
    <location>
        <begin position="222"/>
        <end position="279"/>
    </location>
</feature>
<accession>A0A225VVI3</accession>
<gene>
    <name evidence="2" type="ORF">PHMEG_00017962</name>
</gene>
<dbReference type="AlphaFoldDB" id="A0A225VVI3"/>
<dbReference type="OrthoDB" id="3245961at2759"/>
<evidence type="ECO:0000313" key="2">
    <source>
        <dbReference type="EMBL" id="OWZ09352.1"/>
    </source>
</evidence>
<comment type="caution">
    <text evidence="2">The sequence shown here is derived from an EMBL/GenBank/DDBJ whole genome shotgun (WGS) entry which is preliminary data.</text>
</comment>
<dbReference type="PANTHER" id="PTHR37984:SF5">
    <property type="entry name" value="PROTEIN NYNRIN-LIKE"/>
    <property type="match status" value="1"/>
</dbReference>
<name>A0A225VVI3_9STRA</name>
<dbReference type="Pfam" id="PF17921">
    <property type="entry name" value="Integrase_H2C2"/>
    <property type="match status" value="1"/>
</dbReference>
<dbReference type="EMBL" id="NBNE01002823">
    <property type="protein sequence ID" value="OWZ09352.1"/>
    <property type="molecule type" value="Genomic_DNA"/>
</dbReference>
<dbReference type="InterPro" id="IPR050951">
    <property type="entry name" value="Retrovirus_Pol_polyprotein"/>
</dbReference>
<dbReference type="Proteomes" id="UP000198211">
    <property type="component" value="Unassembled WGS sequence"/>
</dbReference>
<protein>
    <submittedName>
        <fullName evidence="2">Polyprotein</fullName>
    </submittedName>
</protein>
<dbReference type="Gene3D" id="1.10.340.70">
    <property type="match status" value="1"/>
</dbReference>
<dbReference type="InterPro" id="IPR041588">
    <property type="entry name" value="Integrase_H2C2"/>
</dbReference>
<proteinExistence type="predicted"/>
<dbReference type="PANTHER" id="PTHR37984">
    <property type="entry name" value="PROTEIN CBG26694"/>
    <property type="match status" value="1"/>
</dbReference>
<evidence type="ECO:0000313" key="3">
    <source>
        <dbReference type="Proteomes" id="UP000198211"/>
    </source>
</evidence>
<keyword evidence="3" id="KW-1185">Reference proteome</keyword>
<organism evidence="2 3">
    <name type="scientific">Phytophthora megakarya</name>
    <dbReference type="NCBI Taxonomy" id="4795"/>
    <lineage>
        <taxon>Eukaryota</taxon>
        <taxon>Sar</taxon>
        <taxon>Stramenopiles</taxon>
        <taxon>Oomycota</taxon>
        <taxon>Peronosporomycetes</taxon>
        <taxon>Peronosporales</taxon>
        <taxon>Peronosporaceae</taxon>
        <taxon>Phytophthora</taxon>
    </lineage>
</organism>
<sequence length="294" mass="32798">MKSTGQPTTRNYLYQVGWRHYLYGVEFDVFTDNNAYKWFLSHPNVSVSSNVVADALSRVERSRSSSGRQHYDPVDKVLAVVPADPRSNLLVHTCTPNCRRSEDYTAKVMVLGELSIRDLGLLCDSTAFSGGEAAQARPIEVPEAVTTIHASHLTVVNVPLDKATKRQFLRGYRRDPLYKNSIKASTPTTHELAEIGTIRKLDGLLFVVFPEERVLRLCVPISRELRTALIAEAHDGPVAAHAGTRRTQQKLALWYFWPSLAIDVKTYMQSCSTCIRFKSSSLRKTVCNAAASPS</sequence>
<reference evidence="3" key="1">
    <citation type="submission" date="2017-03" db="EMBL/GenBank/DDBJ databases">
        <title>Phytopthora megakarya and P. palmivora, two closely related causual agents of cacao black pod achieved similar genome size and gene model numbers by different mechanisms.</title>
        <authorList>
            <person name="Ali S."/>
            <person name="Shao J."/>
            <person name="Larry D.J."/>
            <person name="Kronmiller B."/>
            <person name="Shen D."/>
            <person name="Strem M.D."/>
            <person name="Melnick R.L."/>
            <person name="Guiltinan M.J."/>
            <person name="Tyler B.M."/>
            <person name="Meinhardt L.W."/>
            <person name="Bailey B.A."/>
        </authorList>
    </citation>
    <scope>NUCLEOTIDE SEQUENCE [LARGE SCALE GENOMIC DNA]</scope>
    <source>
        <strain evidence="3">zdho120</strain>
    </source>
</reference>